<dbReference type="Proteomes" id="UP000037109">
    <property type="component" value="Unassembled WGS sequence"/>
</dbReference>
<name>A0A0M0GKV7_SPOGL</name>
<sequence>MKLYGFLGILLFGTWIIVSLLFPEPSWWSIFTSDRSTHTPLMEQLSVNKVFFITIIFIGLAYILHLIFQKGS</sequence>
<gene>
    <name evidence="2" type="ORF">AF332_27245</name>
</gene>
<keyword evidence="1" id="KW-1133">Transmembrane helix</keyword>
<comment type="caution">
    <text evidence="2">The sequence shown here is derived from an EMBL/GenBank/DDBJ whole genome shotgun (WGS) entry which is preliminary data.</text>
</comment>
<evidence type="ECO:0000313" key="3">
    <source>
        <dbReference type="Proteomes" id="UP000037109"/>
    </source>
</evidence>
<reference evidence="3" key="1">
    <citation type="submission" date="2015-07" db="EMBL/GenBank/DDBJ databases">
        <title>Fjat-10036 dsm4.</title>
        <authorList>
            <person name="Liu B."/>
            <person name="Wang J."/>
            <person name="Zhu Y."/>
            <person name="Liu G."/>
            <person name="Chen Q."/>
            <person name="Chen Z."/>
            <person name="Lan J."/>
            <person name="Che J."/>
            <person name="Ge C."/>
            <person name="Shi H."/>
            <person name="Pan Z."/>
            <person name="Liu X."/>
        </authorList>
    </citation>
    <scope>NUCLEOTIDE SEQUENCE [LARGE SCALE GENOMIC DNA]</scope>
    <source>
        <strain evidence="3">DSM 4</strain>
    </source>
</reference>
<keyword evidence="3" id="KW-1185">Reference proteome</keyword>
<accession>A0A0M0GKV7</accession>
<keyword evidence="1" id="KW-0812">Transmembrane</keyword>
<dbReference type="OrthoDB" id="2903722at2"/>
<dbReference type="AlphaFoldDB" id="A0A0M0GKV7"/>
<dbReference type="PATRIC" id="fig|1459.3.peg.6002"/>
<evidence type="ECO:0000313" key="2">
    <source>
        <dbReference type="EMBL" id="KON90132.1"/>
    </source>
</evidence>
<organism evidence="2 3">
    <name type="scientific">Sporosarcina globispora</name>
    <name type="common">Bacillus globisporus</name>
    <dbReference type="NCBI Taxonomy" id="1459"/>
    <lineage>
        <taxon>Bacteria</taxon>
        <taxon>Bacillati</taxon>
        <taxon>Bacillota</taxon>
        <taxon>Bacilli</taxon>
        <taxon>Bacillales</taxon>
        <taxon>Caryophanaceae</taxon>
        <taxon>Sporosarcina</taxon>
    </lineage>
</organism>
<feature type="transmembrane region" description="Helical" evidence="1">
    <location>
        <begin position="50"/>
        <end position="68"/>
    </location>
</feature>
<proteinExistence type="predicted"/>
<feature type="transmembrane region" description="Helical" evidence="1">
    <location>
        <begin position="7"/>
        <end position="30"/>
    </location>
</feature>
<keyword evidence="1" id="KW-0472">Membrane</keyword>
<evidence type="ECO:0000256" key="1">
    <source>
        <dbReference type="SAM" id="Phobius"/>
    </source>
</evidence>
<dbReference type="EMBL" id="LGUF01000007">
    <property type="protein sequence ID" value="KON90132.1"/>
    <property type="molecule type" value="Genomic_DNA"/>
</dbReference>
<protein>
    <submittedName>
        <fullName evidence="2">Uncharacterized protein</fullName>
    </submittedName>
</protein>